<dbReference type="NCBIfam" id="TIGR00244">
    <property type="entry name" value="transcriptional regulator NrdR"/>
    <property type="match status" value="1"/>
</dbReference>
<accession>T1BC16</accession>
<dbReference type="GO" id="GO:0005524">
    <property type="term" value="F:ATP binding"/>
    <property type="evidence" value="ECO:0007669"/>
    <property type="project" value="UniProtKB-KW"/>
</dbReference>
<evidence type="ECO:0000313" key="8">
    <source>
        <dbReference type="EMBL" id="EQD51770.1"/>
    </source>
</evidence>
<sequence>MHCPVCGHEDTRVIDSRLVPGGQGIRRRRECPNCSERFTTLETAQWAYPRVVKRDGRREPFDEHKVRTGLIRALEKRPVPTEALEPIVTELLRWIRSLGDAEVSSRRIGEWLMDQLKTLDQVAYVRFASVYRDFQDVQDFRRAIEHLSGTGTDADVGIPADDPSRST</sequence>
<dbReference type="PROSITE" id="PS51161">
    <property type="entry name" value="ATP_CONE"/>
    <property type="match status" value="1"/>
</dbReference>
<keyword evidence="5" id="KW-0238">DNA-binding</keyword>
<evidence type="ECO:0000259" key="7">
    <source>
        <dbReference type="PROSITE" id="PS51161"/>
    </source>
</evidence>
<keyword evidence="2" id="KW-0547">Nucleotide-binding</keyword>
<dbReference type="PANTHER" id="PTHR30455">
    <property type="entry name" value="TRANSCRIPTIONAL REPRESSOR NRDR"/>
    <property type="match status" value="1"/>
</dbReference>
<evidence type="ECO:0000256" key="1">
    <source>
        <dbReference type="ARBA" id="ARBA00022491"/>
    </source>
</evidence>
<feature type="domain" description="ATP-cone" evidence="7">
    <location>
        <begin position="49"/>
        <end position="139"/>
    </location>
</feature>
<reference evidence="8" key="1">
    <citation type="submission" date="2013-08" db="EMBL/GenBank/DDBJ databases">
        <authorList>
            <person name="Mendez C."/>
            <person name="Richter M."/>
            <person name="Ferrer M."/>
            <person name="Sanchez J."/>
        </authorList>
    </citation>
    <scope>NUCLEOTIDE SEQUENCE</scope>
</reference>
<evidence type="ECO:0000256" key="2">
    <source>
        <dbReference type="ARBA" id="ARBA00022741"/>
    </source>
</evidence>
<evidence type="ECO:0000256" key="6">
    <source>
        <dbReference type="ARBA" id="ARBA00023163"/>
    </source>
</evidence>
<comment type="caution">
    <text evidence="8">The sequence shown here is derived from an EMBL/GenBank/DDBJ whole genome shotgun (WGS) entry which is preliminary data.</text>
</comment>
<dbReference type="GO" id="GO:0045892">
    <property type="term" value="P:negative regulation of DNA-templated transcription"/>
    <property type="evidence" value="ECO:0007669"/>
    <property type="project" value="InterPro"/>
</dbReference>
<dbReference type="Pfam" id="PF22811">
    <property type="entry name" value="Zn_ribbon_NrdR"/>
    <property type="match status" value="1"/>
</dbReference>
<dbReference type="AlphaFoldDB" id="T1BC16"/>
<evidence type="ECO:0000313" key="9">
    <source>
        <dbReference type="EMBL" id="EQD60920.1"/>
    </source>
</evidence>
<evidence type="ECO:0000256" key="4">
    <source>
        <dbReference type="ARBA" id="ARBA00023015"/>
    </source>
</evidence>
<name>T1BC16_9ZZZZ</name>
<keyword evidence="6" id="KW-0804">Transcription</keyword>
<dbReference type="GO" id="GO:0003677">
    <property type="term" value="F:DNA binding"/>
    <property type="evidence" value="ECO:0007669"/>
    <property type="project" value="UniProtKB-KW"/>
</dbReference>
<keyword evidence="3" id="KW-0067">ATP-binding</keyword>
<dbReference type="EMBL" id="AUZY01007039">
    <property type="protein sequence ID" value="EQD51770.1"/>
    <property type="molecule type" value="Genomic_DNA"/>
</dbReference>
<evidence type="ECO:0000256" key="5">
    <source>
        <dbReference type="ARBA" id="ARBA00023125"/>
    </source>
</evidence>
<keyword evidence="4" id="KW-0805">Transcription regulation</keyword>
<dbReference type="Pfam" id="PF03477">
    <property type="entry name" value="ATP-cone"/>
    <property type="match status" value="1"/>
</dbReference>
<dbReference type="PANTHER" id="PTHR30455:SF2">
    <property type="entry name" value="TRANSCRIPTIONAL REPRESSOR NRDR"/>
    <property type="match status" value="1"/>
</dbReference>
<dbReference type="InterPro" id="IPR055173">
    <property type="entry name" value="NrdR-like_N"/>
</dbReference>
<protein>
    <submittedName>
        <fullName evidence="8">Ribonucleotide reductase regulator NrdR-like protein</fullName>
    </submittedName>
</protein>
<dbReference type="InterPro" id="IPR005144">
    <property type="entry name" value="ATP-cone_dom"/>
</dbReference>
<keyword evidence="1" id="KW-0678">Repressor</keyword>
<dbReference type="HAMAP" id="MF_00440">
    <property type="entry name" value="NrdR"/>
    <property type="match status" value="1"/>
</dbReference>
<dbReference type="GO" id="GO:0008270">
    <property type="term" value="F:zinc ion binding"/>
    <property type="evidence" value="ECO:0007669"/>
    <property type="project" value="InterPro"/>
</dbReference>
<dbReference type="EMBL" id="AUZX01007061">
    <property type="protein sequence ID" value="EQD60920.1"/>
    <property type="molecule type" value="Genomic_DNA"/>
</dbReference>
<proteinExistence type="inferred from homology"/>
<dbReference type="InterPro" id="IPR003796">
    <property type="entry name" value="RNR_NrdR-like"/>
</dbReference>
<reference evidence="8" key="2">
    <citation type="journal article" date="2014" name="ISME J.">
        <title>Microbial stratification in low pH oxic and suboxic macroscopic growths along an acid mine drainage.</title>
        <authorList>
            <person name="Mendez-Garcia C."/>
            <person name="Mesa V."/>
            <person name="Sprenger R.R."/>
            <person name="Richter M."/>
            <person name="Diez M.S."/>
            <person name="Solano J."/>
            <person name="Bargiela R."/>
            <person name="Golyshina O.V."/>
            <person name="Manteca A."/>
            <person name="Ramos J.L."/>
            <person name="Gallego J.R."/>
            <person name="Llorente I."/>
            <person name="Martins Dos Santos V.A."/>
            <person name="Jensen O.N."/>
            <person name="Pelaez A.I."/>
            <person name="Sanchez J."/>
            <person name="Ferrer M."/>
        </authorList>
    </citation>
    <scope>NUCLEOTIDE SEQUENCE</scope>
</reference>
<gene>
    <name evidence="9" type="ORF">B1A_09909</name>
    <name evidence="8" type="ORF">B1B_10887</name>
</gene>
<organism evidence="8">
    <name type="scientific">mine drainage metagenome</name>
    <dbReference type="NCBI Taxonomy" id="410659"/>
    <lineage>
        <taxon>unclassified sequences</taxon>
        <taxon>metagenomes</taxon>
        <taxon>ecological metagenomes</taxon>
    </lineage>
</organism>
<evidence type="ECO:0000256" key="3">
    <source>
        <dbReference type="ARBA" id="ARBA00022840"/>
    </source>
</evidence>